<proteinExistence type="predicted"/>
<dbReference type="InterPro" id="IPR010994">
    <property type="entry name" value="RuvA_2-like"/>
</dbReference>
<protein>
    <recommendedName>
        <fullName evidence="2">Helix-hairpin-helix DNA-binding motif class 1 domain-containing protein</fullName>
    </recommendedName>
</protein>
<feature type="signal peptide" evidence="1">
    <location>
        <begin position="1"/>
        <end position="15"/>
    </location>
</feature>
<name>A0A0F7K3X4_9GAMM</name>
<evidence type="ECO:0000259" key="2">
    <source>
        <dbReference type="SMART" id="SM00278"/>
    </source>
</evidence>
<evidence type="ECO:0000313" key="3">
    <source>
        <dbReference type="EMBL" id="AKH22224.1"/>
    </source>
</evidence>
<dbReference type="PANTHER" id="PTHR21180">
    <property type="entry name" value="ENDONUCLEASE/EXONUCLEASE/PHOSPHATASE FAMILY DOMAIN-CONTAINING PROTEIN 1"/>
    <property type="match status" value="1"/>
</dbReference>
<dbReference type="Pfam" id="PF12836">
    <property type="entry name" value="HHH_3"/>
    <property type="match status" value="1"/>
</dbReference>
<dbReference type="KEGG" id="seds:AAY24_11285"/>
<dbReference type="Gene3D" id="1.10.150.280">
    <property type="entry name" value="AF1531-like domain"/>
    <property type="match status" value="1"/>
</dbReference>
<dbReference type="Proteomes" id="UP000034410">
    <property type="component" value="Chromosome"/>
</dbReference>
<reference evidence="3 4" key="1">
    <citation type="journal article" date="2015" name="Genome Announc.">
        <title>Complete Genome Sequence of Sedimenticola thiotaurini Strain SIP-G1, a Polyphosphate- and Polyhydroxyalkanoate-Accumulating Sulfur-Oxidizing Gammaproteobacterium Isolated from Salt Marsh Sediments.</title>
        <authorList>
            <person name="Flood B.E."/>
            <person name="Jones D.S."/>
            <person name="Bailey J.V."/>
        </authorList>
    </citation>
    <scope>NUCLEOTIDE SEQUENCE [LARGE SCALE GENOMIC DNA]</scope>
    <source>
        <strain evidence="3 4">SIP-G1</strain>
    </source>
</reference>
<dbReference type="SMART" id="SM00278">
    <property type="entry name" value="HhH1"/>
    <property type="match status" value="2"/>
</dbReference>
<dbReference type="InterPro" id="IPR051675">
    <property type="entry name" value="Endo/Exo/Phosphatase_dom_1"/>
</dbReference>
<dbReference type="PANTHER" id="PTHR21180:SF32">
    <property type="entry name" value="ENDONUCLEASE_EXONUCLEASE_PHOSPHATASE FAMILY DOMAIN-CONTAINING PROTEIN 1"/>
    <property type="match status" value="1"/>
</dbReference>
<dbReference type="InterPro" id="IPR003583">
    <property type="entry name" value="Hlx-hairpin-Hlx_DNA-bd_motif"/>
</dbReference>
<dbReference type="InterPro" id="IPR004509">
    <property type="entry name" value="Competence_ComEA_HhH"/>
</dbReference>
<feature type="domain" description="Helix-hairpin-helix DNA-binding motif class 1" evidence="2">
    <location>
        <begin position="57"/>
        <end position="76"/>
    </location>
</feature>
<accession>A0A0F7K3X4</accession>
<dbReference type="SUPFAM" id="SSF47781">
    <property type="entry name" value="RuvA domain 2-like"/>
    <property type="match status" value="1"/>
</dbReference>
<evidence type="ECO:0000313" key="4">
    <source>
        <dbReference type="Proteomes" id="UP000034410"/>
    </source>
</evidence>
<dbReference type="EMBL" id="CP011412">
    <property type="protein sequence ID" value="AKH22224.1"/>
    <property type="molecule type" value="Genomic_DNA"/>
</dbReference>
<feature type="domain" description="Helix-hairpin-helix DNA-binding motif class 1" evidence="2">
    <location>
        <begin position="27"/>
        <end position="46"/>
    </location>
</feature>
<keyword evidence="4" id="KW-1185">Reference proteome</keyword>
<dbReference type="AlphaFoldDB" id="A0A0F7K3X4"/>
<dbReference type="GO" id="GO:0015628">
    <property type="term" value="P:protein secretion by the type II secretion system"/>
    <property type="evidence" value="ECO:0007669"/>
    <property type="project" value="TreeGrafter"/>
</dbReference>
<sequence length="84" mass="8774">MVATALLLASTVGFAGPVNINTASAEQIATELKGIGNAKAQAIVDYRTQHGAFKSADELVRVKGIGEKTIAANREYILIGDSDQ</sequence>
<dbReference type="GO" id="GO:0006281">
    <property type="term" value="P:DNA repair"/>
    <property type="evidence" value="ECO:0007669"/>
    <property type="project" value="InterPro"/>
</dbReference>
<dbReference type="NCBIfam" id="TIGR00426">
    <property type="entry name" value="competence protein ComEA helix-hairpin-helix repeat region"/>
    <property type="match status" value="1"/>
</dbReference>
<feature type="chain" id="PRO_5012745907" description="Helix-hairpin-helix DNA-binding motif class 1 domain-containing protein" evidence="1">
    <location>
        <begin position="16"/>
        <end position="84"/>
    </location>
</feature>
<dbReference type="GO" id="GO:0003677">
    <property type="term" value="F:DNA binding"/>
    <property type="evidence" value="ECO:0007669"/>
    <property type="project" value="InterPro"/>
</dbReference>
<keyword evidence="1" id="KW-0732">Signal</keyword>
<organism evidence="3 4">
    <name type="scientific">Sedimenticola thiotaurini</name>
    <dbReference type="NCBI Taxonomy" id="1543721"/>
    <lineage>
        <taxon>Bacteria</taxon>
        <taxon>Pseudomonadati</taxon>
        <taxon>Pseudomonadota</taxon>
        <taxon>Gammaproteobacteria</taxon>
        <taxon>Chromatiales</taxon>
        <taxon>Sedimenticolaceae</taxon>
        <taxon>Sedimenticola</taxon>
    </lineage>
</organism>
<dbReference type="GO" id="GO:0015627">
    <property type="term" value="C:type II protein secretion system complex"/>
    <property type="evidence" value="ECO:0007669"/>
    <property type="project" value="TreeGrafter"/>
</dbReference>
<evidence type="ECO:0000256" key="1">
    <source>
        <dbReference type="SAM" id="SignalP"/>
    </source>
</evidence>
<gene>
    <name evidence="3" type="ORF">AAY24_11285</name>
</gene>